<dbReference type="SUPFAM" id="SSF54695">
    <property type="entry name" value="POZ domain"/>
    <property type="match status" value="1"/>
</dbReference>
<dbReference type="AlphaFoldDB" id="A0A8J4F9I9"/>
<feature type="compositionally biased region" description="Gly residues" evidence="1">
    <location>
        <begin position="402"/>
        <end position="425"/>
    </location>
</feature>
<dbReference type="InterPro" id="IPR011333">
    <property type="entry name" value="SKP1/BTB/POZ_sf"/>
</dbReference>
<organism evidence="2 3">
    <name type="scientific">Volvox africanus</name>
    <dbReference type="NCBI Taxonomy" id="51714"/>
    <lineage>
        <taxon>Eukaryota</taxon>
        <taxon>Viridiplantae</taxon>
        <taxon>Chlorophyta</taxon>
        <taxon>core chlorophytes</taxon>
        <taxon>Chlorophyceae</taxon>
        <taxon>CS clade</taxon>
        <taxon>Chlamydomonadales</taxon>
        <taxon>Volvocaceae</taxon>
        <taxon>Volvox</taxon>
    </lineage>
</organism>
<feature type="region of interest" description="Disordered" evidence="1">
    <location>
        <begin position="645"/>
        <end position="707"/>
    </location>
</feature>
<feature type="compositionally biased region" description="Low complexity" evidence="1">
    <location>
        <begin position="517"/>
        <end position="526"/>
    </location>
</feature>
<comment type="caution">
    <text evidence="2">The sequence shown here is derived from an EMBL/GenBank/DDBJ whole genome shotgun (WGS) entry which is preliminary data.</text>
</comment>
<dbReference type="Gene3D" id="3.30.710.10">
    <property type="entry name" value="Potassium Channel Kv1.1, Chain A"/>
    <property type="match status" value="1"/>
</dbReference>
<evidence type="ECO:0000313" key="3">
    <source>
        <dbReference type="Proteomes" id="UP000747399"/>
    </source>
</evidence>
<feature type="region of interest" description="Disordered" evidence="1">
    <location>
        <begin position="496"/>
        <end position="582"/>
    </location>
</feature>
<dbReference type="Proteomes" id="UP000747399">
    <property type="component" value="Unassembled WGS sequence"/>
</dbReference>
<feature type="region of interest" description="Disordered" evidence="1">
    <location>
        <begin position="396"/>
        <end position="425"/>
    </location>
</feature>
<sequence>MVNGPVSRFAWAFNDPAFSDVQLVLRAATAGDNSGGGFCASVRSCDCNWQANTSGCNQRDVSHHTTRRACTKASKPEAQKSENYKIPTSGSDSMNTPAALRGSKWIPSGQTITEVLIHAHSIILASSSEMMRSWLSRWSDKQLDAETDSLSDAHIQSYGSERRRRRLVLRLNVDLAPNELAAGQAVVRFMYTQALDGVEDDEEILACMLLADRWLLPDCVAACAARLQSTPAGSLSWRVRAALLNLPLGLSAASPHLAQLQTRAEASLMRTFRCPELILDDPDNRLLLLSLPPDRLEQLLLSRQDVQVTSENVVLALLSAWLQHNCPPHTIPCNTCCVDSHGRGGSTLAPTAATAAAANLATEYGSTLALSAWRNGDVAAATGQWGFPNCDGGRLYEQEPRGGSGGGGGGGWDGEGGLEGSVGGAAGPPELEALLRLVRYRDLTPHYRTTVAPFLPGLRLLRLHHVLLAEASAAAVGGAVIAAGAAASSSSSSALSSSLAAEPPSRAPQRDAVPLDTSSSTSSESTPAVNIMTTSQPLTQQPPQQHHHHRHQLGHDHQQPQSKLSVHPDPHPQQQQQQQYSDTTFGASVFRTSSLEPGDAITAAVTAAGRTAAGSTHSSNGVVAVEALQTIGLCLAGSDSGGEAGTTFVSEGDSVMGNSSANSTSTRMAPETTALTNLQTARSPVSAATAAAPPPPPPPSATISLPTDTDTDRVVSVMTPGLAPGAAAAAAVTASQLPTTSLPRRLPYSMFRRIEWTRDIRDVRLHLTGVGGPLLGCEAASGLQLSPPAFLGGYYWHVATRFVPASPPLPPSGTVTAAPSSASFSPFPSSSSSSGRLQLQLGVVCTSPASSWAESCGCGCGCGGSLVVSEGATRAATQQAGGGGDKPLSIASCTVGLVDAAGRPAWQVVQAPCVLMSGMRQRGVQRSRPPLQWLVMIPFNKMPGLVM</sequence>
<dbReference type="InterPro" id="IPR045890">
    <property type="entry name" value="POB1-like"/>
</dbReference>
<proteinExistence type="predicted"/>
<name>A0A8J4F9I9_9CHLO</name>
<keyword evidence="3" id="KW-1185">Reference proteome</keyword>
<dbReference type="PANTHER" id="PTHR46336">
    <property type="entry name" value="OS02G0260700 PROTEIN"/>
    <property type="match status" value="1"/>
</dbReference>
<feature type="compositionally biased region" description="Basic and acidic residues" evidence="1">
    <location>
        <begin position="74"/>
        <end position="83"/>
    </location>
</feature>
<feature type="compositionally biased region" description="Polar residues" evidence="1">
    <location>
        <begin position="656"/>
        <end position="679"/>
    </location>
</feature>
<evidence type="ECO:0008006" key="4">
    <source>
        <dbReference type="Google" id="ProtNLM"/>
    </source>
</evidence>
<feature type="region of interest" description="Disordered" evidence="1">
    <location>
        <begin position="68"/>
        <end position="93"/>
    </location>
</feature>
<gene>
    <name evidence="2" type="ORF">Vafri_20369</name>
</gene>
<dbReference type="EMBL" id="BNCO01000091">
    <property type="protein sequence ID" value="GIL66894.1"/>
    <property type="molecule type" value="Genomic_DNA"/>
</dbReference>
<evidence type="ECO:0000256" key="1">
    <source>
        <dbReference type="SAM" id="MobiDB-lite"/>
    </source>
</evidence>
<dbReference type="PANTHER" id="PTHR46336:SF3">
    <property type="entry name" value="BTB_POZ DOMAIN-CONTAINING PROTEIN POB1"/>
    <property type="match status" value="1"/>
</dbReference>
<accession>A0A8J4F9I9</accession>
<reference evidence="2" key="1">
    <citation type="journal article" date="2021" name="Proc. Natl. Acad. Sci. U.S.A.">
        <title>Three genomes in the algal genus Volvox reveal the fate of a haploid sex-determining region after a transition to homothallism.</title>
        <authorList>
            <person name="Yamamoto K."/>
            <person name="Hamaji T."/>
            <person name="Kawai-Toyooka H."/>
            <person name="Matsuzaki R."/>
            <person name="Takahashi F."/>
            <person name="Nishimura Y."/>
            <person name="Kawachi M."/>
            <person name="Noguchi H."/>
            <person name="Minakuchi Y."/>
            <person name="Umen J.G."/>
            <person name="Toyoda A."/>
            <person name="Nozaki H."/>
        </authorList>
    </citation>
    <scope>NUCLEOTIDE SEQUENCE</scope>
    <source>
        <strain evidence="2">NIES-3780</strain>
    </source>
</reference>
<protein>
    <recommendedName>
        <fullName evidence="4">BACK domain-containing protein</fullName>
    </recommendedName>
</protein>
<feature type="compositionally biased region" description="Low complexity" evidence="1">
    <location>
        <begin position="680"/>
        <end position="691"/>
    </location>
</feature>
<evidence type="ECO:0000313" key="2">
    <source>
        <dbReference type="EMBL" id="GIL66894.1"/>
    </source>
</evidence>